<dbReference type="InterPro" id="IPR000949">
    <property type="entry name" value="ELM2_dom"/>
</dbReference>
<feature type="domain" description="C2H2-type" evidence="11">
    <location>
        <begin position="915"/>
        <end position="942"/>
    </location>
</feature>
<evidence type="ECO:0008006" key="16">
    <source>
        <dbReference type="Google" id="ProtNLM"/>
    </source>
</evidence>
<dbReference type="RefSeq" id="XP_019898675.2">
    <property type="nucleotide sequence ID" value="XM_020043116.3"/>
</dbReference>
<evidence type="ECO:0000256" key="7">
    <source>
        <dbReference type="ARBA" id="ARBA00023163"/>
    </source>
</evidence>
<dbReference type="GO" id="GO:0005667">
    <property type="term" value="C:transcription regulator complex"/>
    <property type="evidence" value="ECO:0007669"/>
    <property type="project" value="TreeGrafter"/>
</dbReference>
<dbReference type="Gene3D" id="1.10.10.60">
    <property type="entry name" value="Homeodomain-like"/>
    <property type="match status" value="1"/>
</dbReference>
<dbReference type="PROSITE" id="PS00028">
    <property type="entry name" value="ZINC_FINGER_C2H2_1"/>
    <property type="match status" value="1"/>
</dbReference>
<feature type="domain" description="SANT" evidence="13">
    <location>
        <begin position="826"/>
        <end position="877"/>
    </location>
</feature>
<comment type="subcellular location">
    <subcellularLocation>
        <location evidence="1">Nucleus</location>
    </subcellularLocation>
</comment>
<keyword evidence="2" id="KW-0479">Metal-binding</keyword>
<dbReference type="PROSITE" id="PS51293">
    <property type="entry name" value="SANT"/>
    <property type="match status" value="1"/>
</dbReference>
<organism evidence="14 15">
    <name type="scientific">Esox lucius</name>
    <name type="common">Northern pike</name>
    <dbReference type="NCBI Taxonomy" id="8010"/>
    <lineage>
        <taxon>Eukaryota</taxon>
        <taxon>Metazoa</taxon>
        <taxon>Chordata</taxon>
        <taxon>Craniata</taxon>
        <taxon>Vertebrata</taxon>
        <taxon>Euteleostomi</taxon>
        <taxon>Actinopterygii</taxon>
        <taxon>Neopterygii</taxon>
        <taxon>Teleostei</taxon>
        <taxon>Protacanthopterygii</taxon>
        <taxon>Esociformes</taxon>
        <taxon>Esocidae</taxon>
        <taxon>Esox</taxon>
    </lineage>
</organism>
<dbReference type="RefSeq" id="XP_010901171.2">
    <property type="nucleotide sequence ID" value="XM_010902869.5"/>
</dbReference>
<dbReference type="RefSeq" id="XP_019898677.2">
    <property type="nucleotide sequence ID" value="XM_020043118.3"/>
</dbReference>
<dbReference type="Bgee" id="ENSELUG00000009058">
    <property type="expression patterns" value="Expressed in liver and 12 other cell types or tissues"/>
</dbReference>
<dbReference type="InterPro" id="IPR001005">
    <property type="entry name" value="SANT/Myb"/>
</dbReference>
<evidence type="ECO:0000259" key="13">
    <source>
        <dbReference type="PROSITE" id="PS51293"/>
    </source>
</evidence>
<feature type="compositionally biased region" description="Basic and acidic residues" evidence="10">
    <location>
        <begin position="1"/>
        <end position="11"/>
    </location>
</feature>
<feature type="region of interest" description="Disordered" evidence="10">
    <location>
        <begin position="62"/>
        <end position="101"/>
    </location>
</feature>
<dbReference type="RefSeq" id="XP_019898676.2">
    <property type="nucleotide sequence ID" value="XM_020043117.3"/>
</dbReference>
<keyword evidence="6" id="KW-0238">DNA-binding</keyword>
<proteinExistence type="predicted"/>
<dbReference type="GO" id="GO:0000118">
    <property type="term" value="C:histone deacetylase complex"/>
    <property type="evidence" value="ECO:0007669"/>
    <property type="project" value="TreeGrafter"/>
</dbReference>
<dbReference type="OrthoDB" id="10258692at2759"/>
<dbReference type="GO" id="GO:0003677">
    <property type="term" value="F:DNA binding"/>
    <property type="evidence" value="ECO:0007669"/>
    <property type="project" value="UniProtKB-KW"/>
</dbReference>
<feature type="region of interest" description="Disordered" evidence="10">
    <location>
        <begin position="326"/>
        <end position="350"/>
    </location>
</feature>
<keyword evidence="4" id="KW-0862">Zinc</keyword>
<reference evidence="14" key="3">
    <citation type="submission" date="2025-08" db="UniProtKB">
        <authorList>
            <consortium name="Ensembl"/>
        </authorList>
    </citation>
    <scope>IDENTIFICATION</scope>
</reference>
<dbReference type="InterPro" id="IPR013087">
    <property type="entry name" value="Znf_C2H2_type"/>
</dbReference>
<evidence type="ECO:0000256" key="4">
    <source>
        <dbReference type="ARBA" id="ARBA00022833"/>
    </source>
</evidence>
<dbReference type="SMART" id="SM01189">
    <property type="entry name" value="ELM2"/>
    <property type="match status" value="1"/>
</dbReference>
<keyword evidence="7" id="KW-0804">Transcription</keyword>
<sequence>MADRDRPHGEQRPPPWPPETIPMVTRTQLQPASPHNYQDLLLQHHAHLSRHFHPSIGSPGLGRATCHYPPEPQASLEPFEGAAGTGHPDSSPYSGGSKDSYMGGEVERGGFVDTIGYDVAMANNYNGFNGRGSDLVAQKANYGTRRMEDDGLGLGDDSGSGHAEQQKAVYGRPSSGRMDDGLGVRDNFGGGDNNGDFEGQSLCFDAQRDECCDGDDSSAGGSGGDLYRRTDDSQNRDDVFHRMDDVSRGDNVFYGNRCEEKTDKGSDRDYLFHRTDDGRDREDVFYSREYEDTGDGLSGYFKGTTSHVDRDDHLYNGCTNSANKVESFSRDESLRTDDLGSEDDFRGNGTAKKDSLRKIIDFRGCEEFADRRIRLASPEAQMKPGCWVSPSPPDQDAIVGVGSERAGGYRQDWASTHSYSQTVGGASGGRGYQQKLDSFSEAFCFRRNIASKIISNGSSGMVNLGFAAQPSTLWIKNNNYDLLTDSSTIPSPPPPHPFPLVLSPPPTPLPAPSLSPPKLTPPPSLGSSGLPQSSGGGGVGTVQFYPPSLQQIHSSHPSAHMWKLPLSHWLQQSGDVGVLEGNVNFDPLSSNYVSCEEAEIIGRPGKTLHHGLETLAEASVIPCSPLQPSSPSRPPSGPQPNGVLPLVLYRGTPYPSPLLSQRRRGQSGAEWFGRGAHYTPLPMLNPQRRSTGLLSSLLAPSGRRGMEGTDEEEGCPILPCINVGPGFQAELPSCQRRREGSGAWLDESSPNEELMWKPWEGLEKSSVIQKQAEAVLSVCSSSCLPGGGSNTELALHCLYRCHGDVLATLEKLLFSNPSSAGDYNYAGSDVWSQTERSLFSKAFTTHGKDFNLIQRMVQTKCVSQCVEFYYLSKRLGDKQRKQREEEQGMEGQRSVVSLSNSMEGMVPAPSLAMNFPCKQCGKMFYKIKSRNAHMKIHRQQQDDWRNPGHGHNLAMNLPSNRGTNLPHPLASGLAYLPGPITTTNNNSQQGGHTVVNNKSFLSIPSTNIVTNSNSVTLIDSTPIQRGPAPLLSLHQSWNLFHGNSDPAQVFYYDPEV</sequence>
<dbReference type="GO" id="GO:0008270">
    <property type="term" value="F:zinc ion binding"/>
    <property type="evidence" value="ECO:0007669"/>
    <property type="project" value="UniProtKB-KW"/>
</dbReference>
<dbReference type="InParanoid" id="A0A3P8XX89"/>
<dbReference type="Pfam" id="PF01448">
    <property type="entry name" value="ELM2"/>
    <property type="match status" value="1"/>
</dbReference>
<dbReference type="Proteomes" id="UP000265140">
    <property type="component" value="Chromosome 24"/>
</dbReference>
<feature type="compositionally biased region" description="Pro residues" evidence="10">
    <location>
        <begin position="490"/>
        <end position="524"/>
    </location>
</feature>
<dbReference type="FunFam" id="1.10.10.60:FF:000012">
    <property type="entry name" value="Metastasis-associated 1 family, member 3"/>
    <property type="match status" value="1"/>
</dbReference>
<dbReference type="Pfam" id="PF00249">
    <property type="entry name" value="Myb_DNA-binding"/>
    <property type="match status" value="1"/>
</dbReference>
<feature type="domain" description="ELM2" evidence="12">
    <location>
        <begin position="719"/>
        <end position="816"/>
    </location>
</feature>
<dbReference type="GO" id="GO:0006357">
    <property type="term" value="P:regulation of transcription by RNA polymerase II"/>
    <property type="evidence" value="ECO:0007669"/>
    <property type="project" value="TreeGrafter"/>
</dbReference>
<dbReference type="PANTHER" id="PTHR16089">
    <property type="entry name" value="REST COREPRESSOR COREST PROTEIN-RELATED"/>
    <property type="match status" value="1"/>
</dbReference>
<dbReference type="PROSITE" id="PS51156">
    <property type="entry name" value="ELM2"/>
    <property type="match status" value="1"/>
</dbReference>
<evidence type="ECO:0000313" key="15">
    <source>
        <dbReference type="Proteomes" id="UP000265140"/>
    </source>
</evidence>
<feature type="region of interest" description="Disordered" evidence="10">
    <location>
        <begin position="214"/>
        <end position="233"/>
    </location>
</feature>
<dbReference type="KEGG" id="els:105029490"/>
<feature type="region of interest" description="Disordered" evidence="10">
    <location>
        <begin position="1"/>
        <end position="22"/>
    </location>
</feature>
<evidence type="ECO:0000256" key="2">
    <source>
        <dbReference type="ARBA" id="ARBA00022723"/>
    </source>
</evidence>
<reference evidence="15" key="1">
    <citation type="journal article" date="2014" name="PLoS ONE">
        <title>The genome and linkage map of the northern pike (Esox lucius): conserved synteny revealed between the salmonid sister group and the Neoteleostei.</title>
        <authorList>
            <person name="Rondeau E.B."/>
            <person name="Minkley D.R."/>
            <person name="Leong J.S."/>
            <person name="Messmer A.M."/>
            <person name="Jantzen J.R."/>
            <person name="von Schalburg K.R."/>
            <person name="Lemon C."/>
            <person name="Bird N.H."/>
            <person name="Koop B.F."/>
        </authorList>
    </citation>
    <scope>NUCLEOTIDE SEQUENCE</scope>
</reference>
<dbReference type="InterPro" id="IPR017884">
    <property type="entry name" value="SANT_dom"/>
</dbReference>
<evidence type="ECO:0000256" key="9">
    <source>
        <dbReference type="PROSITE-ProRule" id="PRU00042"/>
    </source>
</evidence>
<protein>
    <recommendedName>
        <fullName evidence="16">Transcriptional-regulating factor 1-like</fullName>
    </recommendedName>
</protein>
<dbReference type="AlphaFoldDB" id="A0A3P8XX89"/>
<feature type="compositionally biased region" description="Basic and acidic residues" evidence="10">
    <location>
        <begin position="327"/>
        <end position="350"/>
    </location>
</feature>
<dbReference type="SUPFAM" id="SSF46689">
    <property type="entry name" value="Homeodomain-like"/>
    <property type="match status" value="1"/>
</dbReference>
<reference evidence="14" key="2">
    <citation type="submission" date="2020-02" db="EMBL/GenBank/DDBJ databases">
        <title>Esox lucius (northern pike) genome, fEsoLuc1, primary haplotype.</title>
        <authorList>
            <person name="Myers G."/>
            <person name="Karagic N."/>
            <person name="Meyer A."/>
            <person name="Pippel M."/>
            <person name="Reichard M."/>
            <person name="Winkler S."/>
            <person name="Tracey A."/>
            <person name="Sims Y."/>
            <person name="Howe K."/>
            <person name="Rhie A."/>
            <person name="Formenti G."/>
            <person name="Durbin R."/>
            <person name="Fedrigo O."/>
            <person name="Jarvis E.D."/>
        </authorList>
    </citation>
    <scope>NUCLEOTIDE SEQUENCE [LARGE SCALE GENOMIC DNA]</scope>
</reference>
<keyword evidence="8" id="KW-0539">Nucleus</keyword>
<keyword evidence="15" id="KW-1185">Reference proteome</keyword>
<evidence type="ECO:0000259" key="12">
    <source>
        <dbReference type="PROSITE" id="PS51156"/>
    </source>
</evidence>
<dbReference type="GO" id="GO:0003714">
    <property type="term" value="F:transcription corepressor activity"/>
    <property type="evidence" value="ECO:0007669"/>
    <property type="project" value="TreeGrafter"/>
</dbReference>
<evidence type="ECO:0000256" key="8">
    <source>
        <dbReference type="ARBA" id="ARBA00023242"/>
    </source>
</evidence>
<evidence type="ECO:0000256" key="5">
    <source>
        <dbReference type="ARBA" id="ARBA00023015"/>
    </source>
</evidence>
<feature type="region of interest" description="Disordered" evidence="10">
    <location>
        <begin position="622"/>
        <end position="644"/>
    </location>
</feature>
<evidence type="ECO:0000256" key="6">
    <source>
        <dbReference type="ARBA" id="ARBA00023125"/>
    </source>
</evidence>
<dbReference type="SMART" id="SM00717">
    <property type="entry name" value="SANT"/>
    <property type="match status" value="1"/>
</dbReference>
<dbReference type="GeneID" id="105029490"/>
<evidence type="ECO:0000256" key="3">
    <source>
        <dbReference type="ARBA" id="ARBA00022771"/>
    </source>
</evidence>
<dbReference type="GeneTree" id="ENSGT00940000160330"/>
<feature type="region of interest" description="Disordered" evidence="10">
    <location>
        <begin position="147"/>
        <end position="179"/>
    </location>
</feature>
<dbReference type="OMA" id="CFRRNIA"/>
<keyword evidence="3 9" id="KW-0863">Zinc-finger</keyword>
<evidence type="ECO:0000256" key="10">
    <source>
        <dbReference type="SAM" id="MobiDB-lite"/>
    </source>
</evidence>
<name>A0A3P8XX89_ESOLU</name>
<dbReference type="InterPro" id="IPR009057">
    <property type="entry name" value="Homeodomain-like_sf"/>
</dbReference>
<dbReference type="InterPro" id="IPR051066">
    <property type="entry name" value="Trans_reg/Corepressor"/>
</dbReference>
<reference evidence="14" key="4">
    <citation type="submission" date="2025-09" db="UniProtKB">
        <authorList>
            <consortium name="Ensembl"/>
        </authorList>
    </citation>
    <scope>IDENTIFICATION</scope>
</reference>
<evidence type="ECO:0000256" key="1">
    <source>
        <dbReference type="ARBA" id="ARBA00004123"/>
    </source>
</evidence>
<evidence type="ECO:0000259" key="11">
    <source>
        <dbReference type="PROSITE" id="PS50157"/>
    </source>
</evidence>
<accession>A0A3P8XX89</accession>
<dbReference type="Ensembl" id="ENSELUT00000005607.3">
    <property type="protein sequence ID" value="ENSELUP00000008410.3"/>
    <property type="gene ID" value="ENSELUG00000009058.3"/>
</dbReference>
<evidence type="ECO:0000313" key="14">
    <source>
        <dbReference type="Ensembl" id="ENSELUP00000008410.3"/>
    </source>
</evidence>
<dbReference type="PROSITE" id="PS50157">
    <property type="entry name" value="ZINC_FINGER_C2H2_2"/>
    <property type="match status" value="1"/>
</dbReference>
<keyword evidence="5" id="KW-0805">Transcription regulation</keyword>
<dbReference type="PANTHER" id="PTHR16089:SF43">
    <property type="match status" value="1"/>
</dbReference>
<feature type="region of interest" description="Disordered" evidence="10">
    <location>
        <begin position="485"/>
        <end position="545"/>
    </location>
</feature>